<dbReference type="Gene3D" id="3.30.9.10">
    <property type="entry name" value="D-Amino Acid Oxidase, subunit A, domain 2"/>
    <property type="match status" value="1"/>
</dbReference>
<dbReference type="InterPro" id="IPR006076">
    <property type="entry name" value="FAD-dep_OxRdtase"/>
</dbReference>
<dbReference type="SUPFAM" id="SSF54373">
    <property type="entry name" value="FAD-linked reductases, C-terminal domain"/>
    <property type="match status" value="1"/>
</dbReference>
<name>A0AAJ6AZR5_9HYPH</name>
<dbReference type="Gene3D" id="3.50.50.60">
    <property type="entry name" value="FAD/NAD(P)-binding domain"/>
    <property type="match status" value="2"/>
</dbReference>
<proteinExistence type="predicted"/>
<reference evidence="3" key="1">
    <citation type="submission" date="2023-03" db="EMBL/GenBank/DDBJ databases">
        <title>Andean soil-derived lignocellulolytic bacterial consortium as a source of novel taxa and putative plastic-active enzymes.</title>
        <authorList>
            <person name="Diaz-Garcia L."/>
            <person name="Chuvochina M."/>
            <person name="Feuerriegel G."/>
            <person name="Bunk B."/>
            <person name="Sproer C."/>
            <person name="Streit W.R."/>
            <person name="Rodriguez L.M."/>
            <person name="Overmann J."/>
            <person name="Jimenez D.J."/>
        </authorList>
    </citation>
    <scope>NUCLEOTIDE SEQUENCE</scope>
    <source>
        <strain evidence="3">MAG 4196</strain>
    </source>
</reference>
<evidence type="ECO:0000256" key="1">
    <source>
        <dbReference type="ARBA" id="ARBA00023002"/>
    </source>
</evidence>
<keyword evidence="1" id="KW-0560">Oxidoreductase</keyword>
<dbReference type="GO" id="GO:0005737">
    <property type="term" value="C:cytoplasm"/>
    <property type="evidence" value="ECO:0007669"/>
    <property type="project" value="TreeGrafter"/>
</dbReference>
<evidence type="ECO:0000313" key="3">
    <source>
        <dbReference type="EMBL" id="WEK03384.1"/>
    </source>
</evidence>
<dbReference type="SUPFAM" id="SSF51905">
    <property type="entry name" value="FAD/NAD(P)-binding domain"/>
    <property type="match status" value="1"/>
</dbReference>
<evidence type="ECO:0000259" key="2">
    <source>
        <dbReference type="Pfam" id="PF01266"/>
    </source>
</evidence>
<dbReference type="GO" id="GO:0016491">
    <property type="term" value="F:oxidoreductase activity"/>
    <property type="evidence" value="ECO:0007669"/>
    <property type="project" value="UniProtKB-KW"/>
</dbReference>
<dbReference type="Pfam" id="PF01266">
    <property type="entry name" value="DAO"/>
    <property type="match status" value="1"/>
</dbReference>
<dbReference type="PANTHER" id="PTHR13847:SF289">
    <property type="entry name" value="GLYCINE OXIDASE"/>
    <property type="match status" value="1"/>
</dbReference>
<accession>A0AAJ6AZR5</accession>
<dbReference type="Proteomes" id="UP001217476">
    <property type="component" value="Chromosome"/>
</dbReference>
<dbReference type="EMBL" id="CP119312">
    <property type="protein sequence ID" value="WEK03384.1"/>
    <property type="molecule type" value="Genomic_DNA"/>
</dbReference>
<sequence length="410" mass="43686">MVKIAVVGAGIVGATIATRLINDGHAVTVFEPDIDGFPTSSGNAALIALPEIAPIASPGILTAVPKWLLDPQGPLTLRWTDVPALLPWLLVFLASATPSHGRKVRAALTSLMRTALQDHQALGQSIGLTDHLRQTGYVSVHDSEASVSAALQEAASVKAALGYDYERLSPDAARKLVPQLEGAFAGAVHQPVYWSVSNPHSVLRAYQAYLRAKATLVPERVTRLSRDDRGVTVHAGAGESLFDKVVVASGVWSRDLVRSLGAKVLLENERGYNTTFTDLGWNLAMPVGFADQGFVATPLVDGLRVGGAVELAKPDTSPNFARAKAMRTKMRRYVPSLPEGGKEWMGRRPSTPDSLPVISSLPDDPRVIYAFGHGHLGLTLSAVTARLVSGLAGSAPHDPDLNPFSINRFQ</sequence>
<dbReference type="InterPro" id="IPR036188">
    <property type="entry name" value="FAD/NAD-bd_sf"/>
</dbReference>
<organism evidence="3 4">
    <name type="scientific">Candidatus Devosia phytovorans</name>
    <dbReference type="NCBI Taxonomy" id="3121372"/>
    <lineage>
        <taxon>Bacteria</taxon>
        <taxon>Pseudomonadati</taxon>
        <taxon>Pseudomonadota</taxon>
        <taxon>Alphaproteobacteria</taxon>
        <taxon>Hyphomicrobiales</taxon>
        <taxon>Devosiaceae</taxon>
        <taxon>Devosia</taxon>
    </lineage>
</organism>
<dbReference type="PANTHER" id="PTHR13847">
    <property type="entry name" value="SARCOSINE DEHYDROGENASE-RELATED"/>
    <property type="match status" value="1"/>
</dbReference>
<feature type="domain" description="FAD dependent oxidoreductase" evidence="2">
    <location>
        <begin position="3"/>
        <end position="389"/>
    </location>
</feature>
<protein>
    <submittedName>
        <fullName evidence="3">FAD-dependent oxidoreductase</fullName>
    </submittedName>
</protein>
<gene>
    <name evidence="3" type="ORF">P0Y65_14425</name>
</gene>
<dbReference type="AlphaFoldDB" id="A0AAJ6AZR5"/>
<evidence type="ECO:0000313" key="4">
    <source>
        <dbReference type="Proteomes" id="UP001217476"/>
    </source>
</evidence>